<dbReference type="SUPFAM" id="SSF53474">
    <property type="entry name" value="alpha/beta-Hydrolases"/>
    <property type="match status" value="1"/>
</dbReference>
<evidence type="ECO:0000313" key="4">
    <source>
        <dbReference type="Proteomes" id="UP000028870"/>
    </source>
</evidence>
<protein>
    <submittedName>
        <fullName evidence="3">Dipeptidyl aminopeptidase/acylaminoacyl peptidase</fullName>
    </submittedName>
</protein>
<keyword evidence="4" id="KW-1185">Reference proteome</keyword>
<dbReference type="eggNOG" id="COG1073">
    <property type="taxonomic scope" value="Bacteria"/>
</dbReference>
<evidence type="ECO:0000256" key="1">
    <source>
        <dbReference type="ARBA" id="ARBA00008645"/>
    </source>
</evidence>
<dbReference type="RefSeq" id="WP_036400043.1">
    <property type="nucleotide sequence ID" value="NZ_CCBB010000002.1"/>
</dbReference>
<dbReference type="GO" id="GO:0004177">
    <property type="term" value="F:aminopeptidase activity"/>
    <property type="evidence" value="ECO:0007669"/>
    <property type="project" value="UniProtKB-KW"/>
</dbReference>
<keyword evidence="3" id="KW-0031">Aminopeptidase</keyword>
<dbReference type="InterPro" id="IPR050261">
    <property type="entry name" value="FrsA_esterase"/>
</dbReference>
<proteinExistence type="inferred from homology"/>
<reference evidence="3" key="1">
    <citation type="submission" date="2014-03" db="EMBL/GenBank/DDBJ databases">
        <title>Draft Genome Sequence of Mycobacterium cosmeticum DSM 44829.</title>
        <authorList>
            <person name="Croce O."/>
            <person name="Robert C."/>
            <person name="Raoult D."/>
            <person name="Drancourt M."/>
        </authorList>
    </citation>
    <scope>NUCLEOTIDE SEQUENCE [LARGE SCALE GENOMIC DNA]</scope>
    <source>
        <strain evidence="3">DSM 44829</strain>
    </source>
</reference>
<accession>W9BL18</accession>
<sequence>MKVGFKDDSFAFELVRNLGFTYYGGADIAEIMATVDTIVEGDFDSWYQSWHNRGERVLGRARDYLSGGHLVSAREALLRASTYFRMSEFYLHGNPDDPRILADAKASQDAYAKAAELMGPTWEPIEIPYEGTTLPGYFYKPDDSPEPRPTLIFHGGFDSSVEELYYFAAAGATRRGYNCLTFDGPGQGMPVREQKLYFRYDWEKVVSPVVDYAVSRPDVDADRLALKGMSLGGYLAARAAAFEPRFKAAILFDGVWSLYDSIVGIMPPGAGKALDDEDAATFNTLAQQAMDANTQVRWTFTQGTWSFGQKTPYDFMVECKKMTLDGGVLDGITCPTLVMEADGDQFFRGQPEHVYQELKAPKAFVAFHEEDGAENHCQSGALAYKDEVVFNWLDDNLKA</sequence>
<dbReference type="InterPro" id="IPR029058">
    <property type="entry name" value="AB_hydrolase_fold"/>
</dbReference>
<gene>
    <name evidence="3" type="ORF">BN977_03695</name>
</gene>
<comment type="caution">
    <text evidence="3">The sequence shown here is derived from an EMBL/GenBank/DDBJ whole genome shotgun (WGS) entry which is preliminary data.</text>
</comment>
<dbReference type="Pfam" id="PF06500">
    <property type="entry name" value="FrsA-like"/>
    <property type="match status" value="1"/>
</dbReference>
<dbReference type="AlphaFoldDB" id="W9BL18"/>
<reference evidence="3" key="2">
    <citation type="submission" date="2014-03" db="EMBL/GenBank/DDBJ databases">
        <authorList>
            <person name="Urmite Genomes"/>
        </authorList>
    </citation>
    <scope>NUCLEOTIDE SEQUENCE</scope>
    <source>
        <strain evidence="3">DSM 44829</strain>
    </source>
</reference>
<dbReference type="STRING" id="258533.BN977_03695"/>
<keyword evidence="2" id="KW-0378">Hydrolase</keyword>
<dbReference type="Proteomes" id="UP000028870">
    <property type="component" value="Unassembled WGS sequence"/>
</dbReference>
<dbReference type="InterPro" id="IPR010520">
    <property type="entry name" value="FrsA-like"/>
</dbReference>
<evidence type="ECO:0000313" key="3">
    <source>
        <dbReference type="EMBL" id="CDO08875.1"/>
    </source>
</evidence>
<dbReference type="Gene3D" id="3.40.50.1820">
    <property type="entry name" value="alpha/beta hydrolase"/>
    <property type="match status" value="1"/>
</dbReference>
<name>W9BL18_MYCCO</name>
<dbReference type="PANTHER" id="PTHR22946">
    <property type="entry name" value="DIENELACTONE HYDROLASE DOMAIN-CONTAINING PROTEIN-RELATED"/>
    <property type="match status" value="1"/>
</dbReference>
<dbReference type="EMBL" id="CCBB010000002">
    <property type="protein sequence ID" value="CDO08875.1"/>
    <property type="molecule type" value="Genomic_DNA"/>
</dbReference>
<comment type="similarity">
    <text evidence="1">Belongs to the AB hydrolase superfamily.</text>
</comment>
<dbReference type="Gene3D" id="1.20.1440.110">
    <property type="entry name" value="acylaminoacyl peptidase"/>
    <property type="match status" value="1"/>
</dbReference>
<dbReference type="PANTHER" id="PTHR22946:SF12">
    <property type="entry name" value="CONIDIAL PIGMENT BIOSYNTHESIS PROTEIN AYG1 (AFU_ORTHOLOGUE AFUA_2G17550)"/>
    <property type="match status" value="1"/>
</dbReference>
<keyword evidence="3" id="KW-0645">Protease</keyword>
<evidence type="ECO:0000256" key="2">
    <source>
        <dbReference type="ARBA" id="ARBA00022801"/>
    </source>
</evidence>
<dbReference type="OrthoDB" id="9765647at2"/>
<organism evidence="3 4">
    <name type="scientific">Mycolicibacterium cosmeticum</name>
    <dbReference type="NCBI Taxonomy" id="258533"/>
    <lineage>
        <taxon>Bacteria</taxon>
        <taxon>Bacillati</taxon>
        <taxon>Actinomycetota</taxon>
        <taxon>Actinomycetes</taxon>
        <taxon>Mycobacteriales</taxon>
        <taxon>Mycobacteriaceae</taxon>
        <taxon>Mycolicibacterium</taxon>
    </lineage>
</organism>